<dbReference type="OrthoDB" id="9772423at2"/>
<evidence type="ECO:0000256" key="5">
    <source>
        <dbReference type="HAMAP-Rule" id="MF_00295"/>
    </source>
</evidence>
<dbReference type="InterPro" id="IPR029062">
    <property type="entry name" value="Class_I_gatase-like"/>
</dbReference>
<comment type="subcellular location">
    <subcellularLocation>
        <location evidence="5">Cytoplasm</location>
    </subcellularLocation>
</comment>
<dbReference type="InterPro" id="IPR033752">
    <property type="entry name" value="MetA_family"/>
</dbReference>
<proteinExistence type="inferred from homology"/>
<feature type="site" description="Important for acyl-CoA specificity" evidence="5">
    <location>
        <position position="110"/>
    </location>
</feature>
<dbReference type="NCBIfam" id="TIGR01001">
    <property type="entry name" value="metA"/>
    <property type="match status" value="1"/>
</dbReference>
<accession>A0A3D8IGG7</accession>
<comment type="caution">
    <text evidence="5">Lacks conserved residue(s) required for the propagation of feature annotation.</text>
</comment>
<comment type="pathway">
    <text evidence="5">Amino-acid biosynthesis; L-methionine biosynthesis via de novo pathway; O-acetyl-L-homoserine from L-homoserine: step 1/1.</text>
</comment>
<feature type="site" description="Important for substrate specificity" evidence="5">
    <location>
        <position position="190"/>
    </location>
</feature>
<evidence type="ECO:0000256" key="2">
    <source>
        <dbReference type="ARBA" id="ARBA00022605"/>
    </source>
</evidence>
<dbReference type="GO" id="GO:0019281">
    <property type="term" value="P:L-methionine biosynthetic process from homoserine via O-succinyl-L-homoserine and cystathionine"/>
    <property type="evidence" value="ECO:0007669"/>
    <property type="project" value="InterPro"/>
</dbReference>
<protein>
    <recommendedName>
        <fullName evidence="5">Homoserine O-acetyltransferase</fullName>
        <shortName evidence="5">HAT</shortName>
        <ecNumber evidence="5">2.3.1.31</ecNumber>
    </recommendedName>
    <alternativeName>
        <fullName evidence="5">Homoserine transacetylase</fullName>
        <shortName evidence="5">HTA</shortName>
    </alternativeName>
</protein>
<comment type="catalytic activity">
    <reaction evidence="5">
        <text>L-homoserine + acetyl-CoA = O-acetyl-L-homoserine + CoA</text>
        <dbReference type="Rhea" id="RHEA:13701"/>
        <dbReference type="ChEBI" id="CHEBI:57287"/>
        <dbReference type="ChEBI" id="CHEBI:57288"/>
        <dbReference type="ChEBI" id="CHEBI:57476"/>
        <dbReference type="ChEBI" id="CHEBI:57716"/>
        <dbReference type="EC" id="2.3.1.31"/>
    </reaction>
</comment>
<comment type="similarity">
    <text evidence="5">Belongs to the MetA family.</text>
</comment>
<feature type="active site" description="Acyl-thioester intermediate" evidence="5 6">
    <location>
        <position position="141"/>
    </location>
</feature>
<organism evidence="7 8">
    <name type="scientific">Helicobacter ganmani</name>
    <dbReference type="NCBI Taxonomy" id="60246"/>
    <lineage>
        <taxon>Bacteria</taxon>
        <taxon>Pseudomonadati</taxon>
        <taxon>Campylobacterota</taxon>
        <taxon>Epsilonproteobacteria</taxon>
        <taxon>Campylobacterales</taxon>
        <taxon>Helicobacteraceae</taxon>
        <taxon>Helicobacter</taxon>
    </lineage>
</organism>
<name>A0A3D8IGG7_9HELI</name>
<dbReference type="InterPro" id="IPR005697">
    <property type="entry name" value="HST_MetA"/>
</dbReference>
<sequence length="295" mass="34037">MPLVIPEDIPAFSLLKQNAFIMGCNHAKSQDIRTLEVLIFNLMPTKIETENQILSLLANSPLQVNITLLSTASYIGKNTPKSHLERFYVNFETIKNRKFDGAIVTGAPIEHLEFEEVKYWKEFTRVMDFLKTNCTSTLYLCWGAMAGLHYFHKIQKVPLDSKLFGIFDHYWVEKDLLLNGLDEIVKIPHSRHSGINEAQVRANRNLKILLEGKRSGIAALKDEKDFFILGHPEYSKETLDLEYKRDLNQGLEITPPSHYYDEANNPLFIWRSSASVLFSNWLNFAVYQDTPFILH</sequence>
<keyword evidence="2 5" id="KW-0028">Amino-acid biosynthesis</keyword>
<dbReference type="PANTHER" id="PTHR20919">
    <property type="entry name" value="HOMOSERINE O-SUCCINYLTRANSFERASE"/>
    <property type="match status" value="1"/>
</dbReference>
<dbReference type="Proteomes" id="UP000256650">
    <property type="component" value="Unassembled WGS sequence"/>
</dbReference>
<gene>
    <name evidence="5" type="primary">metAA</name>
    <name evidence="7" type="ORF">CQA43_02940</name>
</gene>
<feature type="binding site" evidence="5">
    <location>
        <position position="162"/>
    </location>
    <ligand>
        <name>substrate</name>
    </ligand>
</feature>
<evidence type="ECO:0000313" key="7">
    <source>
        <dbReference type="EMBL" id="RDU63794.1"/>
    </source>
</evidence>
<dbReference type="Pfam" id="PF04204">
    <property type="entry name" value="HTS"/>
    <property type="match status" value="1"/>
</dbReference>
<dbReference type="Gene3D" id="3.40.50.880">
    <property type="match status" value="1"/>
</dbReference>
<feature type="binding site" evidence="5">
    <location>
        <position position="190"/>
    </location>
    <ligand>
        <name>substrate</name>
    </ligand>
</feature>
<reference evidence="7 8" key="1">
    <citation type="submission" date="2018-04" db="EMBL/GenBank/DDBJ databases">
        <title>Novel Campyloabacter and Helicobacter Species and Strains.</title>
        <authorList>
            <person name="Mannion A.J."/>
            <person name="Shen Z."/>
            <person name="Fox J.G."/>
        </authorList>
    </citation>
    <scope>NUCLEOTIDE SEQUENCE [LARGE SCALE GENOMIC DNA]</scope>
    <source>
        <strain evidence="7 8">MIT 99-5101</strain>
    </source>
</reference>
<evidence type="ECO:0000256" key="4">
    <source>
        <dbReference type="ARBA" id="ARBA00023315"/>
    </source>
</evidence>
<dbReference type="GO" id="GO:0004414">
    <property type="term" value="F:homoserine O-acetyltransferase activity"/>
    <property type="evidence" value="ECO:0007669"/>
    <property type="project" value="UniProtKB-EC"/>
</dbReference>
<dbReference type="GeneID" id="82535239"/>
<dbReference type="GO" id="GO:0008899">
    <property type="term" value="F:homoserine O-succinyltransferase activity"/>
    <property type="evidence" value="ECO:0007669"/>
    <property type="project" value="UniProtKB-UniRule"/>
</dbReference>
<dbReference type="GO" id="GO:0005737">
    <property type="term" value="C:cytoplasm"/>
    <property type="evidence" value="ECO:0007669"/>
    <property type="project" value="UniProtKB-SubCell"/>
</dbReference>
<dbReference type="AlphaFoldDB" id="A0A3D8IGG7"/>
<dbReference type="HAMAP" id="MF_00295">
    <property type="entry name" value="MetA_acyltransf"/>
    <property type="match status" value="1"/>
</dbReference>
<comment type="function">
    <text evidence="5">Transfers an acetyl group from acetyl-CoA to L-homoserine, forming acetyl-L-homoserine.</text>
</comment>
<dbReference type="CDD" id="cd03131">
    <property type="entry name" value="GATase1_HTS"/>
    <property type="match status" value="1"/>
</dbReference>
<keyword evidence="4 5" id="KW-0012">Acyltransferase</keyword>
<evidence type="ECO:0000313" key="8">
    <source>
        <dbReference type="Proteomes" id="UP000256650"/>
    </source>
</evidence>
<dbReference type="RefSeq" id="WP_115551119.1">
    <property type="nucleotide sequence ID" value="NZ_CAPHNE010000036.1"/>
</dbReference>
<keyword evidence="3 5" id="KW-0808">Transferase</keyword>
<dbReference type="EC" id="2.3.1.31" evidence="5"/>
<dbReference type="EMBL" id="NXLS01000002">
    <property type="protein sequence ID" value="RDU63794.1"/>
    <property type="molecule type" value="Genomic_DNA"/>
</dbReference>
<keyword evidence="8" id="KW-1185">Reference proteome</keyword>
<evidence type="ECO:0000256" key="6">
    <source>
        <dbReference type="PIRSR" id="PIRSR000450-1"/>
    </source>
</evidence>
<dbReference type="SUPFAM" id="SSF52317">
    <property type="entry name" value="Class I glutamine amidotransferase-like"/>
    <property type="match status" value="1"/>
</dbReference>
<dbReference type="PIRSF" id="PIRSF000450">
    <property type="entry name" value="H_ser_succinyltr"/>
    <property type="match status" value="1"/>
</dbReference>
<keyword evidence="5" id="KW-0486">Methionine biosynthesis</keyword>
<keyword evidence="1 5" id="KW-0963">Cytoplasm</keyword>
<dbReference type="PANTHER" id="PTHR20919:SF0">
    <property type="entry name" value="HOMOSERINE O-SUCCINYLTRANSFERASE"/>
    <property type="match status" value="1"/>
</dbReference>
<evidence type="ECO:0000256" key="3">
    <source>
        <dbReference type="ARBA" id="ARBA00022679"/>
    </source>
</evidence>
<dbReference type="UniPathway" id="UPA00051">
    <property type="reaction ID" value="UER00074"/>
</dbReference>
<comment type="caution">
    <text evidence="7">The sequence shown here is derived from an EMBL/GenBank/DDBJ whole genome shotgun (WGS) entry which is preliminary data.</text>
</comment>
<evidence type="ECO:0000256" key="1">
    <source>
        <dbReference type="ARBA" id="ARBA00022490"/>
    </source>
</evidence>
<feature type="binding site" evidence="5">
    <location>
        <position position="245"/>
    </location>
    <ligand>
        <name>substrate</name>
    </ligand>
</feature>
<feature type="active site" evidence="5">
    <location>
        <position position="233"/>
    </location>
</feature>
<feature type="active site" description="Proton acceptor" evidence="5">
    <location>
        <position position="231"/>
    </location>
</feature>